<keyword evidence="4 5" id="KW-0472">Membrane</keyword>
<dbReference type="Pfam" id="PF04191">
    <property type="entry name" value="PEMT"/>
    <property type="match status" value="1"/>
</dbReference>
<dbReference type="KEGG" id="als:DJ013_15105"/>
<protein>
    <submittedName>
        <fullName evidence="6">S-isoprenylcysteine methyltransferase</fullName>
    </submittedName>
</protein>
<comment type="subcellular location">
    <subcellularLocation>
        <location evidence="1">Endomembrane system</location>
        <topology evidence="1">Multi-pass membrane protein</topology>
    </subcellularLocation>
</comment>
<keyword evidence="3 5" id="KW-1133">Transmembrane helix</keyword>
<evidence type="ECO:0000256" key="4">
    <source>
        <dbReference type="ARBA" id="ARBA00023136"/>
    </source>
</evidence>
<dbReference type="GO" id="GO:0012505">
    <property type="term" value="C:endomembrane system"/>
    <property type="evidence" value="ECO:0007669"/>
    <property type="project" value="UniProtKB-SubCell"/>
</dbReference>
<evidence type="ECO:0000313" key="7">
    <source>
        <dbReference type="Proteomes" id="UP000249873"/>
    </source>
</evidence>
<dbReference type="PANTHER" id="PTHR12714:SF9">
    <property type="entry name" value="PROTEIN-S-ISOPRENYLCYSTEINE O-METHYLTRANSFERASE"/>
    <property type="match status" value="1"/>
</dbReference>
<dbReference type="GO" id="GO:0032259">
    <property type="term" value="P:methylation"/>
    <property type="evidence" value="ECO:0007669"/>
    <property type="project" value="UniProtKB-KW"/>
</dbReference>
<sequence>MVKIGNVLYHNRNWLFPIVYLFLFIPFTQVFEHPNTAMIIGFIVAIIGQATRIATIGLVYIIRGGKNRRVYAEDLVTTGIFAHCRNPLYVGNILMLAGLGIASNSLLFMAVIIPAFLFIYQAIVRAEEDFLSNKFGKGFDEYTKDVNRWLPSLKGLGNTLSSMDFKWNRVIIKEYNTTFIWLLGGLGVLYMHFYRNPALYNIAEHKVFFIAAFIAIVAFYFIARYLKKAKIIVSD</sequence>
<dbReference type="EMBL" id="CP029480">
    <property type="protein sequence ID" value="AWV99416.1"/>
    <property type="molecule type" value="Genomic_DNA"/>
</dbReference>
<dbReference type="Proteomes" id="UP000249873">
    <property type="component" value="Chromosome"/>
</dbReference>
<evidence type="ECO:0000313" key="6">
    <source>
        <dbReference type="EMBL" id="AWV99416.1"/>
    </source>
</evidence>
<dbReference type="PANTHER" id="PTHR12714">
    <property type="entry name" value="PROTEIN-S ISOPRENYLCYSTEINE O-METHYLTRANSFERASE"/>
    <property type="match status" value="1"/>
</dbReference>
<evidence type="ECO:0000256" key="2">
    <source>
        <dbReference type="ARBA" id="ARBA00022692"/>
    </source>
</evidence>
<accession>A0A2Z4GDU2</accession>
<organism evidence="6 7">
    <name type="scientific">Arcticibacterium luteifluviistationis</name>
    <dbReference type="NCBI Taxonomy" id="1784714"/>
    <lineage>
        <taxon>Bacteria</taxon>
        <taxon>Pseudomonadati</taxon>
        <taxon>Bacteroidota</taxon>
        <taxon>Cytophagia</taxon>
        <taxon>Cytophagales</taxon>
        <taxon>Leadbetterellaceae</taxon>
        <taxon>Arcticibacterium</taxon>
    </lineage>
</organism>
<reference evidence="6 7" key="1">
    <citation type="submission" date="2018-05" db="EMBL/GenBank/DDBJ databases">
        <title>Complete genome sequence of Arcticibacterium luteifluviistationis SM1504T, a cytophagaceae bacterium isolated from Arctic surface seawater.</title>
        <authorList>
            <person name="Li Y."/>
            <person name="Qin Q.-L."/>
        </authorList>
    </citation>
    <scope>NUCLEOTIDE SEQUENCE [LARGE SCALE GENOMIC DNA]</scope>
    <source>
        <strain evidence="6 7">SM1504</strain>
    </source>
</reference>
<feature type="transmembrane region" description="Helical" evidence="5">
    <location>
        <begin position="14"/>
        <end position="31"/>
    </location>
</feature>
<dbReference type="AlphaFoldDB" id="A0A2Z4GDU2"/>
<dbReference type="OrthoDB" id="9809773at2"/>
<keyword evidence="7" id="KW-1185">Reference proteome</keyword>
<name>A0A2Z4GDU2_9BACT</name>
<evidence type="ECO:0000256" key="1">
    <source>
        <dbReference type="ARBA" id="ARBA00004127"/>
    </source>
</evidence>
<keyword evidence="2 5" id="KW-0812">Transmembrane</keyword>
<evidence type="ECO:0000256" key="3">
    <source>
        <dbReference type="ARBA" id="ARBA00022989"/>
    </source>
</evidence>
<dbReference type="Gene3D" id="1.20.120.1630">
    <property type="match status" value="1"/>
</dbReference>
<feature type="transmembrane region" description="Helical" evidence="5">
    <location>
        <begin position="38"/>
        <end position="62"/>
    </location>
</feature>
<feature type="transmembrane region" description="Helical" evidence="5">
    <location>
        <begin position="175"/>
        <end position="195"/>
    </location>
</feature>
<gene>
    <name evidence="6" type="ORF">DJ013_15105</name>
</gene>
<keyword evidence="6" id="KW-0489">Methyltransferase</keyword>
<dbReference type="InterPro" id="IPR007318">
    <property type="entry name" value="Phopholipid_MeTrfase"/>
</dbReference>
<keyword evidence="6" id="KW-0808">Transferase</keyword>
<feature type="transmembrane region" description="Helical" evidence="5">
    <location>
        <begin position="93"/>
        <end position="120"/>
    </location>
</feature>
<dbReference type="RefSeq" id="WP_111372785.1">
    <property type="nucleotide sequence ID" value="NZ_CP029480.1"/>
</dbReference>
<evidence type="ECO:0000256" key="5">
    <source>
        <dbReference type="SAM" id="Phobius"/>
    </source>
</evidence>
<proteinExistence type="predicted"/>
<feature type="transmembrane region" description="Helical" evidence="5">
    <location>
        <begin position="207"/>
        <end position="226"/>
    </location>
</feature>
<dbReference type="GO" id="GO:0008168">
    <property type="term" value="F:methyltransferase activity"/>
    <property type="evidence" value="ECO:0007669"/>
    <property type="project" value="UniProtKB-KW"/>
</dbReference>